<evidence type="ECO:0000313" key="2">
    <source>
        <dbReference type="EMBL" id="ANZ03397.1"/>
    </source>
</evidence>
<dbReference type="AlphaFoldDB" id="A0A1B2G3D0"/>
<dbReference type="EMBL" id="KU342664">
    <property type="protein sequence ID" value="ANZ03397.1"/>
    <property type="molecule type" value="Genomic_DNA"/>
</dbReference>
<protein>
    <submittedName>
        <fullName evidence="2">NADH dehydrogenase subunit 6</fullName>
    </submittedName>
</protein>
<feature type="transmembrane region" description="Helical" evidence="1">
    <location>
        <begin position="26"/>
        <end position="45"/>
    </location>
</feature>
<sequence length="165" mass="18735">MTLAIILSLLISSIFLLPTMKQPMSLGLTIMMITFFISILLAFIFSSWYGYLLFLIYIGGLLVMFIYVSALIPNILFYYSPYFFSLIPINIFMVILFIYKKSLPFSEMTLTQNSNLISISKTGISLTHLSSINLFIILSLILFLVLLAVVKICRSSQGPLRPHQL</sequence>
<name>A0A1B2G3D0_9GAST</name>
<geneLocation type="mitochondrion" evidence="2"/>
<proteinExistence type="predicted"/>
<evidence type="ECO:0000256" key="1">
    <source>
        <dbReference type="SAM" id="Phobius"/>
    </source>
</evidence>
<gene>
    <name evidence="2" type="primary">NAD6</name>
</gene>
<feature type="transmembrane region" description="Helical" evidence="1">
    <location>
        <begin position="52"/>
        <end position="72"/>
    </location>
</feature>
<organism evidence="2">
    <name type="scientific">Georissa bangueyensis</name>
    <dbReference type="NCBI Taxonomy" id="1882664"/>
    <lineage>
        <taxon>Eukaryota</taxon>
        <taxon>Metazoa</taxon>
        <taxon>Spiralia</taxon>
        <taxon>Lophotrochozoa</taxon>
        <taxon>Mollusca</taxon>
        <taxon>Gastropoda</taxon>
        <taxon>Neritimorpha</taxon>
        <taxon>Cycloneritida</taxon>
        <taxon>Hydrocenoidea</taxon>
        <taxon>Hydrocenidae</taxon>
        <taxon>Georissa</taxon>
    </lineage>
</organism>
<keyword evidence="1" id="KW-0812">Transmembrane</keyword>
<feature type="transmembrane region" description="Helical" evidence="1">
    <location>
        <begin position="131"/>
        <end position="150"/>
    </location>
</feature>
<feature type="transmembrane region" description="Helical" evidence="1">
    <location>
        <begin position="78"/>
        <end position="99"/>
    </location>
</feature>
<keyword evidence="1" id="KW-1133">Transmembrane helix</keyword>
<keyword evidence="1" id="KW-0472">Membrane</keyword>
<keyword evidence="2" id="KW-0496">Mitochondrion</keyword>
<accession>A0A1B2G3D0</accession>
<reference evidence="2" key="1">
    <citation type="journal article" date="2016" name="Mol. Phylogenet. Evol.">
        <title>Phylogenetic relationships among main superfamilies of Neritimorpha (Mollusca: Gastropoda).</title>
        <authorList>
            <person name="Uribe J.E."/>
            <person name="Colgan D."/>
            <person name="Castro L.R."/>
            <person name="Kano Y."/>
            <person name="Zardoya R."/>
        </authorList>
    </citation>
    <scope>NUCLEOTIDE SEQUENCE</scope>
</reference>